<name>A0A450WKV9_9GAMM</name>
<accession>A0A450WKV9</accession>
<dbReference type="AlphaFoldDB" id="A0A450WKV9"/>
<reference evidence="1" key="1">
    <citation type="submission" date="2019-02" db="EMBL/GenBank/DDBJ databases">
        <authorList>
            <person name="Gruber-Vodicka R. H."/>
            <person name="Seah K. B. B."/>
        </authorList>
    </citation>
    <scope>NUCLEOTIDE SEQUENCE</scope>
    <source>
        <strain evidence="1">BECK_BY7</strain>
    </source>
</reference>
<gene>
    <name evidence="1" type="ORF">BECKLFY1418C_GA0070996_10346</name>
</gene>
<dbReference type="EMBL" id="CAADFN010000034">
    <property type="protein sequence ID" value="VFK17660.1"/>
    <property type="molecule type" value="Genomic_DNA"/>
</dbReference>
<evidence type="ECO:0000313" key="1">
    <source>
        <dbReference type="EMBL" id="VFK17660.1"/>
    </source>
</evidence>
<sequence>MKRGLQGDEKYDFSSSRQFVHFPFVYASSKNSWVDFGTGRLSRVFAPRYFRQERPSLGAPAQTRTCGFPASGSSVVLAFAQVIPLMPGELARLVLEPIKHDRALVRRNGALWNLIQS</sequence>
<protein>
    <submittedName>
        <fullName evidence="1">Uncharacterized protein</fullName>
    </submittedName>
</protein>
<organism evidence="1">
    <name type="scientific">Candidatus Kentrum sp. LFY</name>
    <dbReference type="NCBI Taxonomy" id="2126342"/>
    <lineage>
        <taxon>Bacteria</taxon>
        <taxon>Pseudomonadati</taxon>
        <taxon>Pseudomonadota</taxon>
        <taxon>Gammaproteobacteria</taxon>
        <taxon>Candidatus Kentrum</taxon>
    </lineage>
</organism>
<proteinExistence type="predicted"/>